<dbReference type="PROSITE" id="PS51257">
    <property type="entry name" value="PROKAR_LIPOPROTEIN"/>
    <property type="match status" value="1"/>
</dbReference>
<dbReference type="PIRSF" id="PIRSF019271">
    <property type="entry name" value="Acid_Ptase_C"/>
    <property type="match status" value="1"/>
</dbReference>
<organism evidence="3 4">
    <name type="scientific">Mariniblastus fucicola</name>
    <dbReference type="NCBI Taxonomy" id="980251"/>
    <lineage>
        <taxon>Bacteria</taxon>
        <taxon>Pseudomonadati</taxon>
        <taxon>Planctomycetota</taxon>
        <taxon>Planctomycetia</taxon>
        <taxon>Pirellulales</taxon>
        <taxon>Pirellulaceae</taxon>
        <taxon>Mariniblastus</taxon>
    </lineage>
</organism>
<dbReference type="Gene3D" id="3.40.50.1000">
    <property type="entry name" value="HAD superfamily/HAD-like"/>
    <property type="match status" value="1"/>
</dbReference>
<dbReference type="OrthoDB" id="395856at2"/>
<evidence type="ECO:0000256" key="1">
    <source>
        <dbReference type="ARBA" id="ARBA00022729"/>
    </source>
</evidence>
<dbReference type="SUPFAM" id="SSF56784">
    <property type="entry name" value="HAD-like"/>
    <property type="match status" value="1"/>
</dbReference>
<dbReference type="EMBL" id="CP042912">
    <property type="protein sequence ID" value="QEG25249.1"/>
    <property type="molecule type" value="Genomic_DNA"/>
</dbReference>
<dbReference type="InterPro" id="IPR006423">
    <property type="entry name" value="Lipo_e_P4"/>
</dbReference>
<dbReference type="AlphaFoldDB" id="A0A5B9PI00"/>
<feature type="chain" id="PRO_5022930577" evidence="2">
    <location>
        <begin position="22"/>
        <end position="305"/>
    </location>
</feature>
<keyword evidence="1 2" id="KW-0732">Signal</keyword>
<dbReference type="SFLD" id="SFLDS00003">
    <property type="entry name" value="Haloacid_Dehalogenase"/>
    <property type="match status" value="1"/>
</dbReference>
<proteinExistence type="predicted"/>
<evidence type="ECO:0000313" key="4">
    <source>
        <dbReference type="Proteomes" id="UP000322214"/>
    </source>
</evidence>
<name>A0A5B9PI00_9BACT</name>
<dbReference type="PANTHER" id="PTHR31284">
    <property type="entry name" value="ACID PHOSPHATASE-LIKE PROTEIN"/>
    <property type="match status" value="1"/>
</dbReference>
<evidence type="ECO:0000313" key="3">
    <source>
        <dbReference type="EMBL" id="QEG25249.1"/>
    </source>
</evidence>
<dbReference type="STRING" id="980251.GCA_001642875_03789"/>
<sequence length="305" mass="34180" precursor="true">MIPRSNRCTLCALLVANVLFAAGCADSVSPAPKEQAAEVAPDQSQKSLRHEDLDAILWVQTSGEYNAITRQTYRLAELTLKDALADPNWTASLEQQSLVDSGEVKLADLKPAVILDVDETVLNNSRFQVGLIESETEYTRDGWKAFVTRKESTAVAGAVDFVNACRDAGVKVIFLTNREHEVEGSTVENLVSVGLMKEADPDAVFSKYEKEDWKSDKITRRTELASKYRLLLLVGDDLHDFASTGHHPSSEKRREMVDSHPQRWGQKWIVLPNPNYGGWEQSLQDWNNLSSPETKLEQKRSHLQN</sequence>
<reference evidence="3 4" key="1">
    <citation type="submission" date="2019-08" db="EMBL/GenBank/DDBJ databases">
        <title>Deep-cultivation of Planctomycetes and their phenomic and genomic characterization uncovers novel biology.</title>
        <authorList>
            <person name="Wiegand S."/>
            <person name="Jogler M."/>
            <person name="Boedeker C."/>
            <person name="Pinto D."/>
            <person name="Vollmers J."/>
            <person name="Rivas-Marin E."/>
            <person name="Kohn T."/>
            <person name="Peeters S.H."/>
            <person name="Heuer A."/>
            <person name="Rast P."/>
            <person name="Oberbeckmann S."/>
            <person name="Bunk B."/>
            <person name="Jeske O."/>
            <person name="Meyerdierks A."/>
            <person name="Storesund J.E."/>
            <person name="Kallscheuer N."/>
            <person name="Luecker S."/>
            <person name="Lage O.M."/>
            <person name="Pohl T."/>
            <person name="Merkel B.J."/>
            <person name="Hornburger P."/>
            <person name="Mueller R.-W."/>
            <person name="Bruemmer F."/>
            <person name="Labrenz M."/>
            <person name="Spormann A.M."/>
            <person name="Op den Camp H."/>
            <person name="Overmann J."/>
            <person name="Amann R."/>
            <person name="Jetten M.S.M."/>
            <person name="Mascher T."/>
            <person name="Medema M.H."/>
            <person name="Devos D.P."/>
            <person name="Kaster A.-K."/>
            <person name="Ovreas L."/>
            <person name="Rohde M."/>
            <person name="Galperin M.Y."/>
            <person name="Jogler C."/>
        </authorList>
    </citation>
    <scope>NUCLEOTIDE SEQUENCE [LARGE SCALE GENOMIC DNA]</scope>
    <source>
        <strain evidence="3 4">FC18</strain>
    </source>
</reference>
<protein>
    <submittedName>
        <fullName evidence="3">Lipoprotein E</fullName>
    </submittedName>
</protein>
<dbReference type="InterPro" id="IPR036412">
    <property type="entry name" value="HAD-like_sf"/>
</dbReference>
<dbReference type="SFLD" id="SFLDG01125">
    <property type="entry name" value="C1.1:_Acid_Phosphatase_Like"/>
    <property type="match status" value="1"/>
</dbReference>
<dbReference type="GO" id="GO:0009279">
    <property type="term" value="C:cell outer membrane"/>
    <property type="evidence" value="ECO:0007669"/>
    <property type="project" value="InterPro"/>
</dbReference>
<dbReference type="Pfam" id="PF03767">
    <property type="entry name" value="Acid_phosphat_B"/>
    <property type="match status" value="1"/>
</dbReference>
<evidence type="ECO:0000256" key="2">
    <source>
        <dbReference type="SAM" id="SignalP"/>
    </source>
</evidence>
<dbReference type="Proteomes" id="UP000322214">
    <property type="component" value="Chromosome"/>
</dbReference>
<feature type="signal peptide" evidence="2">
    <location>
        <begin position="1"/>
        <end position="21"/>
    </location>
</feature>
<accession>A0A5B9PI00</accession>
<dbReference type="InterPro" id="IPR023214">
    <property type="entry name" value="HAD_sf"/>
</dbReference>
<dbReference type="RefSeq" id="WP_084417319.1">
    <property type="nucleotide sequence ID" value="NZ_CP042912.1"/>
</dbReference>
<keyword evidence="4" id="KW-1185">Reference proteome</keyword>
<dbReference type="KEGG" id="mff:MFFC18_51730"/>
<dbReference type="PANTHER" id="PTHR31284:SF10">
    <property type="entry name" value="ACID PHOSPHATASE-LIKE PROTEIN"/>
    <property type="match status" value="1"/>
</dbReference>
<gene>
    <name evidence="3" type="primary">hel</name>
    <name evidence="3" type="ORF">MFFC18_51730</name>
</gene>
<keyword evidence="3" id="KW-0449">Lipoprotein</keyword>
<dbReference type="InterPro" id="IPR005519">
    <property type="entry name" value="Acid_phosphat_B-like"/>
</dbReference>